<dbReference type="Gene3D" id="1.20.5.1200">
    <property type="entry name" value="Alpha-tocopherol transfer"/>
    <property type="match status" value="1"/>
</dbReference>
<evidence type="ECO:0000313" key="3">
    <source>
        <dbReference type="Proteomes" id="UP001153636"/>
    </source>
</evidence>
<dbReference type="AlphaFoldDB" id="A0A9P0CSQ8"/>
<evidence type="ECO:0000259" key="1">
    <source>
        <dbReference type="PROSITE" id="PS50191"/>
    </source>
</evidence>
<proteinExistence type="predicted"/>
<dbReference type="InterPro" id="IPR036273">
    <property type="entry name" value="CRAL/TRIO_N_dom_sf"/>
</dbReference>
<protein>
    <recommendedName>
        <fullName evidence="1">CRAL-TRIO domain-containing protein</fullName>
    </recommendedName>
</protein>
<keyword evidence="3" id="KW-1185">Reference proteome</keyword>
<gene>
    <name evidence="2" type="ORF">PSYICH_LOCUS4976</name>
</gene>
<dbReference type="SUPFAM" id="SSF52087">
    <property type="entry name" value="CRAL/TRIO domain"/>
    <property type="match status" value="1"/>
</dbReference>
<dbReference type="SUPFAM" id="SSF46938">
    <property type="entry name" value="CRAL/TRIO N-terminal domain"/>
    <property type="match status" value="1"/>
</dbReference>
<organism evidence="2 3">
    <name type="scientific">Psylliodes chrysocephalus</name>
    <dbReference type="NCBI Taxonomy" id="3402493"/>
    <lineage>
        <taxon>Eukaryota</taxon>
        <taxon>Metazoa</taxon>
        <taxon>Ecdysozoa</taxon>
        <taxon>Arthropoda</taxon>
        <taxon>Hexapoda</taxon>
        <taxon>Insecta</taxon>
        <taxon>Pterygota</taxon>
        <taxon>Neoptera</taxon>
        <taxon>Endopterygota</taxon>
        <taxon>Coleoptera</taxon>
        <taxon>Polyphaga</taxon>
        <taxon>Cucujiformia</taxon>
        <taxon>Chrysomeloidea</taxon>
        <taxon>Chrysomelidae</taxon>
        <taxon>Galerucinae</taxon>
        <taxon>Alticini</taxon>
        <taxon>Psylliodes</taxon>
    </lineage>
</organism>
<dbReference type="GO" id="GO:0016020">
    <property type="term" value="C:membrane"/>
    <property type="evidence" value="ECO:0007669"/>
    <property type="project" value="TreeGrafter"/>
</dbReference>
<dbReference type="Gene3D" id="3.40.525.10">
    <property type="entry name" value="CRAL-TRIO lipid binding domain"/>
    <property type="match status" value="1"/>
</dbReference>
<dbReference type="InterPro" id="IPR036865">
    <property type="entry name" value="CRAL-TRIO_dom_sf"/>
</dbReference>
<feature type="domain" description="CRAL-TRIO" evidence="1">
    <location>
        <begin position="68"/>
        <end position="253"/>
    </location>
</feature>
<dbReference type="PROSITE" id="PS50191">
    <property type="entry name" value="CRAL_TRIO"/>
    <property type="match status" value="1"/>
</dbReference>
<dbReference type="GO" id="GO:1902936">
    <property type="term" value="F:phosphatidylinositol bisphosphate binding"/>
    <property type="evidence" value="ECO:0007669"/>
    <property type="project" value="TreeGrafter"/>
</dbReference>
<dbReference type="OrthoDB" id="6575879at2759"/>
<dbReference type="EMBL" id="OV651827">
    <property type="protein sequence ID" value="CAH1104012.1"/>
    <property type="molecule type" value="Genomic_DNA"/>
</dbReference>
<dbReference type="PANTHER" id="PTHR10174:SF222">
    <property type="entry name" value="GH10083P-RELATED"/>
    <property type="match status" value="1"/>
</dbReference>
<evidence type="ECO:0000313" key="2">
    <source>
        <dbReference type="EMBL" id="CAH1104012.1"/>
    </source>
</evidence>
<reference evidence="2" key="1">
    <citation type="submission" date="2022-01" db="EMBL/GenBank/DDBJ databases">
        <authorList>
            <person name="King R."/>
        </authorList>
    </citation>
    <scope>NUCLEOTIDE SEQUENCE</scope>
</reference>
<dbReference type="CDD" id="cd00170">
    <property type="entry name" value="SEC14"/>
    <property type="match status" value="1"/>
</dbReference>
<dbReference type="Proteomes" id="UP001153636">
    <property type="component" value="Chromosome 15"/>
</dbReference>
<sequence length="305" mass="35739">MSTILKKIDKNSRKNIFSQYGKTENEVVEDIEMLINWFNVQPHLPEIPTKSMIEFFLVNNKFSIEITKQKLEMYYTIRSLMPEFYEGINPKLLKMRLNFDTSYIFPLPELINDLDRAFLIKFKKVPANEVNIEGFLGKIVNVQEIRIQEDLASRQYVIIDCEHLQLHQALKFTPMHGKIGATILEKVYSNRIKEIHVINFHPIANILLKLAKLVVKPKLLEKVVMHESMETFRKSIPLDVLPKDYGGNEISLDEIQDLWRKKMDEYADRFDILDKLRVNEDKRPDPVKDIDGSGMQGTFKKLNID</sequence>
<dbReference type="PANTHER" id="PTHR10174">
    <property type="entry name" value="ALPHA-TOCOPHEROL TRANSFER PROTEIN-RELATED"/>
    <property type="match status" value="1"/>
</dbReference>
<name>A0A9P0CSQ8_9CUCU</name>
<dbReference type="Pfam" id="PF00650">
    <property type="entry name" value="CRAL_TRIO"/>
    <property type="match status" value="1"/>
</dbReference>
<accession>A0A9P0CSQ8</accession>
<dbReference type="InterPro" id="IPR001251">
    <property type="entry name" value="CRAL-TRIO_dom"/>
</dbReference>